<keyword evidence="2" id="KW-1185">Reference proteome</keyword>
<proteinExistence type="predicted"/>
<gene>
    <name evidence="1" type="ORF">ABGN05_27335</name>
</gene>
<protein>
    <submittedName>
        <fullName evidence="1">Uncharacterized protein</fullName>
    </submittedName>
</protein>
<reference evidence="1 2" key="1">
    <citation type="submission" date="2024-05" db="EMBL/GenBank/DDBJ databases">
        <authorList>
            <person name="Jiang F."/>
        </authorList>
    </citation>
    <scope>NUCLEOTIDE SEQUENCE [LARGE SCALE GENOMIC DNA]</scope>
    <source>
        <strain evidence="1 2">LZ166</strain>
    </source>
</reference>
<evidence type="ECO:0000313" key="2">
    <source>
        <dbReference type="Proteomes" id="UP001556692"/>
    </source>
</evidence>
<accession>A0ABV3ST52</accession>
<sequence length="114" mass="12435">MFPRLNAFLAASGEHGPGKVDKPSGAVPLPAIDPRHDVGGGLMVGVTGIEPVTPTMSRKSRTGKMLENQLLPTEGWREPWTNDARTNTVQRASYAQPLWREVPTAEQFQATRAE</sequence>
<dbReference type="EMBL" id="JBDPGJ010000009">
    <property type="protein sequence ID" value="MEX0409358.1"/>
    <property type="molecule type" value="Genomic_DNA"/>
</dbReference>
<evidence type="ECO:0000313" key="1">
    <source>
        <dbReference type="EMBL" id="MEX0409358.1"/>
    </source>
</evidence>
<organism evidence="1 2">
    <name type="scientific">Aquibium pacificus</name>
    <dbReference type="NCBI Taxonomy" id="3153579"/>
    <lineage>
        <taxon>Bacteria</taxon>
        <taxon>Pseudomonadati</taxon>
        <taxon>Pseudomonadota</taxon>
        <taxon>Alphaproteobacteria</taxon>
        <taxon>Hyphomicrobiales</taxon>
        <taxon>Phyllobacteriaceae</taxon>
        <taxon>Aquibium</taxon>
    </lineage>
</organism>
<name>A0ABV3ST52_9HYPH</name>
<dbReference type="Proteomes" id="UP001556692">
    <property type="component" value="Unassembled WGS sequence"/>
</dbReference>
<dbReference type="RefSeq" id="WP_367957218.1">
    <property type="nucleotide sequence ID" value="NZ_JBDPGJ010000009.1"/>
</dbReference>
<comment type="caution">
    <text evidence="1">The sequence shown here is derived from an EMBL/GenBank/DDBJ whole genome shotgun (WGS) entry which is preliminary data.</text>
</comment>